<evidence type="ECO:0000256" key="4">
    <source>
        <dbReference type="SAM" id="Phobius"/>
    </source>
</evidence>
<dbReference type="PANTHER" id="PTHR43157:SF44">
    <property type="entry name" value="DEHYDROGENASE_REDUCTASE SDR FAMILY MEMBER 13"/>
    <property type="match status" value="1"/>
</dbReference>
<dbReference type="Pfam" id="PF00106">
    <property type="entry name" value="adh_short"/>
    <property type="match status" value="1"/>
</dbReference>
<accession>A0ABM5ENQ6</accession>
<evidence type="ECO:0000313" key="6">
    <source>
        <dbReference type="RefSeq" id="XP_072834788.1"/>
    </source>
</evidence>
<dbReference type="PRINTS" id="PR00081">
    <property type="entry name" value="GDHRDH"/>
</dbReference>
<dbReference type="PANTHER" id="PTHR43157">
    <property type="entry name" value="PHOSPHATIDYLINOSITOL-GLYCAN BIOSYNTHESIS CLASS F PROTEIN-RELATED"/>
    <property type="match status" value="1"/>
</dbReference>
<reference evidence="6" key="1">
    <citation type="submission" date="2025-08" db="UniProtKB">
        <authorList>
            <consortium name="RefSeq"/>
        </authorList>
    </citation>
    <scope>IDENTIFICATION</scope>
</reference>
<dbReference type="Gene3D" id="3.40.50.720">
    <property type="entry name" value="NAD(P)-binding Rossmann-like Domain"/>
    <property type="match status" value="1"/>
</dbReference>
<evidence type="ECO:0000256" key="3">
    <source>
        <dbReference type="SAM" id="MobiDB-lite"/>
    </source>
</evidence>
<feature type="compositionally biased region" description="Pro residues" evidence="3">
    <location>
        <begin position="132"/>
        <end position="144"/>
    </location>
</feature>
<dbReference type="SUPFAM" id="SSF51735">
    <property type="entry name" value="NAD(P)-binding Rossmann-fold domains"/>
    <property type="match status" value="1"/>
</dbReference>
<keyword evidence="4" id="KW-0812">Transmembrane</keyword>
<name>A0ABM5ENQ6_9SAUR</name>
<dbReference type="Proteomes" id="UP001652642">
    <property type="component" value="Chromosome 7"/>
</dbReference>
<dbReference type="InterPro" id="IPR036291">
    <property type="entry name" value="NAD(P)-bd_dom_sf"/>
</dbReference>
<evidence type="ECO:0000313" key="5">
    <source>
        <dbReference type="Proteomes" id="UP001652642"/>
    </source>
</evidence>
<evidence type="ECO:0000256" key="1">
    <source>
        <dbReference type="ARBA" id="ARBA00006484"/>
    </source>
</evidence>
<feature type="transmembrane region" description="Helical" evidence="4">
    <location>
        <begin position="6"/>
        <end position="25"/>
    </location>
</feature>
<dbReference type="RefSeq" id="XP_072834788.1">
    <property type="nucleotide sequence ID" value="XM_072978687.1"/>
</dbReference>
<protein>
    <submittedName>
        <fullName evidence="6">Dehydrogenase/reductase SDR family member 13 isoform X1</fullName>
    </submittedName>
</protein>
<dbReference type="GeneID" id="110084265"/>
<keyword evidence="4" id="KW-1133">Transmembrane helix</keyword>
<feature type="region of interest" description="Disordered" evidence="3">
    <location>
        <begin position="126"/>
        <end position="225"/>
    </location>
</feature>
<organism evidence="5 6">
    <name type="scientific">Pogona vitticeps</name>
    <name type="common">central bearded dragon</name>
    <dbReference type="NCBI Taxonomy" id="103695"/>
    <lineage>
        <taxon>Eukaryota</taxon>
        <taxon>Metazoa</taxon>
        <taxon>Chordata</taxon>
        <taxon>Craniata</taxon>
        <taxon>Vertebrata</taxon>
        <taxon>Euteleostomi</taxon>
        <taxon>Lepidosauria</taxon>
        <taxon>Squamata</taxon>
        <taxon>Bifurcata</taxon>
        <taxon>Unidentata</taxon>
        <taxon>Episquamata</taxon>
        <taxon>Toxicofera</taxon>
        <taxon>Iguania</taxon>
        <taxon>Acrodonta</taxon>
        <taxon>Agamidae</taxon>
        <taxon>Amphibolurinae</taxon>
        <taxon>Pogona</taxon>
    </lineage>
</organism>
<keyword evidence="5" id="KW-1185">Reference proteome</keyword>
<sequence>MAVGPGAEAVAAGLAVALLLYALLYHNCLRGTRCRNAASLRGKTVLLTGGNRGIGKATALDLARRGARVVLACRDPARGEAAAAELRRASGGGQVRCMSLDLASLRSVRAFARAFLSSEPRLDVLINNAGEPPGPLPADPPPPGAAQALRPQPGGGGGLAGPPVGESGRREHPQARGRSPADLPLLLRQQAGQHPLRPRAGQPPGRDPRHLLRPPPRGCEYGPLSPHPGLAEALLPPRRVALLPRRCGRSADVHLLCHPGRHRGVQRALFCRLPGPRTQTARPGRRGGQEALGTQREISRAGRLSLRGIRVRTAPPRARPGVVWEQNFCYIRATESKF</sequence>
<keyword evidence="2" id="KW-0560">Oxidoreductase</keyword>
<evidence type="ECO:0000256" key="2">
    <source>
        <dbReference type="ARBA" id="ARBA00023002"/>
    </source>
</evidence>
<keyword evidence="4" id="KW-0472">Membrane</keyword>
<feature type="region of interest" description="Disordered" evidence="3">
    <location>
        <begin position="275"/>
        <end position="296"/>
    </location>
</feature>
<comment type="similarity">
    <text evidence="1">Belongs to the short-chain dehydrogenases/reductases (SDR) family.</text>
</comment>
<dbReference type="InterPro" id="IPR002347">
    <property type="entry name" value="SDR_fam"/>
</dbReference>
<proteinExistence type="inferred from homology"/>
<gene>
    <name evidence="6" type="primary">DHRS13</name>
</gene>